<gene>
    <name evidence="2" type="ORF">LGH74_12725</name>
</gene>
<evidence type="ECO:0000313" key="3">
    <source>
        <dbReference type="Proteomes" id="UP001165296"/>
    </source>
</evidence>
<evidence type="ECO:0000259" key="1">
    <source>
        <dbReference type="PROSITE" id="PS51186"/>
    </source>
</evidence>
<dbReference type="Proteomes" id="UP001165296">
    <property type="component" value="Unassembled WGS sequence"/>
</dbReference>
<reference evidence="2" key="1">
    <citation type="submission" date="2021-10" db="EMBL/GenBank/DDBJ databases">
        <authorList>
            <person name="Dean J.D."/>
            <person name="Kim M.K."/>
            <person name="Newey C.N."/>
            <person name="Stoker T.S."/>
            <person name="Thompson D.W."/>
            <person name="Grose J.H."/>
        </authorList>
    </citation>
    <scope>NUCLEOTIDE SEQUENCE</scope>
    <source>
        <strain evidence="2">BT178</strain>
    </source>
</reference>
<proteinExistence type="predicted"/>
<keyword evidence="3" id="KW-1185">Reference proteome</keyword>
<organism evidence="2 3">
    <name type="scientific">Hymenobacter lucidus</name>
    <dbReference type="NCBI Taxonomy" id="2880930"/>
    <lineage>
        <taxon>Bacteria</taxon>
        <taxon>Pseudomonadati</taxon>
        <taxon>Bacteroidota</taxon>
        <taxon>Cytophagia</taxon>
        <taxon>Cytophagales</taxon>
        <taxon>Hymenobacteraceae</taxon>
        <taxon>Hymenobacter</taxon>
    </lineage>
</organism>
<comment type="caution">
    <text evidence="2">The sequence shown here is derived from an EMBL/GenBank/DDBJ whole genome shotgun (WGS) entry which is preliminary data.</text>
</comment>
<dbReference type="Gene3D" id="3.40.630.30">
    <property type="match status" value="1"/>
</dbReference>
<evidence type="ECO:0000313" key="2">
    <source>
        <dbReference type="EMBL" id="MCB2408845.1"/>
    </source>
</evidence>
<accession>A0ABS8ARM0</accession>
<dbReference type="SUPFAM" id="SSF55729">
    <property type="entry name" value="Acyl-CoA N-acyltransferases (Nat)"/>
    <property type="match status" value="1"/>
</dbReference>
<dbReference type="PROSITE" id="PS51186">
    <property type="entry name" value="GNAT"/>
    <property type="match status" value="1"/>
</dbReference>
<protein>
    <submittedName>
        <fullName evidence="2">GNAT family N-acetyltransferase</fullName>
    </submittedName>
</protein>
<dbReference type="InterPro" id="IPR000182">
    <property type="entry name" value="GNAT_dom"/>
</dbReference>
<name>A0ABS8ARM0_9BACT</name>
<sequence length="283" mass="30319">MTLLSADRSLARRLERTEAQANANFVEARQRLLPESNATWIAVAGAYAMFDGLESPLTQSFGLGLFDPVGNEEMGRLEQFFAERQALVLHEVSPLADAALLALLPARGYYPLEYTNVLYRPLGPDYEPAPVRTPGLTMRRSQDAEADLWARTSAEGWSTEGQEYEDFMFHYGQLSAASAGSAPFLAELGGQPIAAGGLFLHEGTALLMGASTVPAGRRQGAQSALLGARLGYAAKQGCTLAMMGALPGSQSQRNAEKNGFRVAYTRIKWQLGAVGARAETGGS</sequence>
<feature type="domain" description="N-acetyltransferase" evidence="1">
    <location>
        <begin position="136"/>
        <end position="281"/>
    </location>
</feature>
<dbReference type="EMBL" id="JAJADR010000003">
    <property type="protein sequence ID" value="MCB2408845.1"/>
    <property type="molecule type" value="Genomic_DNA"/>
</dbReference>
<dbReference type="RefSeq" id="WP_226176284.1">
    <property type="nucleotide sequence ID" value="NZ_JAJADR010000003.1"/>
</dbReference>
<dbReference type="InterPro" id="IPR016181">
    <property type="entry name" value="Acyl_CoA_acyltransferase"/>
</dbReference>